<dbReference type="PROSITE" id="PS50109">
    <property type="entry name" value="HIS_KIN"/>
    <property type="match status" value="1"/>
</dbReference>
<dbReference type="Pfam" id="PF00512">
    <property type="entry name" value="HisKA"/>
    <property type="match status" value="1"/>
</dbReference>
<dbReference type="GO" id="GO:0000155">
    <property type="term" value="F:phosphorelay sensor kinase activity"/>
    <property type="evidence" value="ECO:0007669"/>
    <property type="project" value="InterPro"/>
</dbReference>
<keyword evidence="4" id="KW-0597">Phosphoprotein</keyword>
<evidence type="ECO:0000256" key="11">
    <source>
        <dbReference type="ARBA" id="ARBA00023012"/>
    </source>
</evidence>
<dbReference type="InterPro" id="IPR004358">
    <property type="entry name" value="Sig_transdc_His_kin-like_C"/>
</dbReference>
<dbReference type="EC" id="2.7.13.3" evidence="3"/>
<dbReference type="InterPro" id="IPR003594">
    <property type="entry name" value="HATPase_dom"/>
</dbReference>
<evidence type="ECO:0000313" key="14">
    <source>
        <dbReference type="EMBL" id="APC39126.1"/>
    </source>
</evidence>
<dbReference type="RefSeq" id="WP_071611422.1">
    <property type="nucleotide sequence ID" value="NZ_CP015756.1"/>
</dbReference>
<dbReference type="InterPro" id="IPR036097">
    <property type="entry name" value="HisK_dim/P_sf"/>
</dbReference>
<evidence type="ECO:0000256" key="2">
    <source>
        <dbReference type="ARBA" id="ARBA00004370"/>
    </source>
</evidence>
<dbReference type="SMART" id="SM00387">
    <property type="entry name" value="HATPase_c"/>
    <property type="match status" value="1"/>
</dbReference>
<evidence type="ECO:0000256" key="8">
    <source>
        <dbReference type="ARBA" id="ARBA00022777"/>
    </source>
</evidence>
<evidence type="ECO:0000256" key="4">
    <source>
        <dbReference type="ARBA" id="ARBA00022553"/>
    </source>
</evidence>
<keyword evidence="5" id="KW-0808">Transferase</keyword>
<evidence type="ECO:0000256" key="9">
    <source>
        <dbReference type="ARBA" id="ARBA00022840"/>
    </source>
</evidence>
<reference evidence="15" key="1">
    <citation type="journal article" date="2016" name="Front. Microbiol.">
        <title>Complete Genome Sequence of Clostridium estertheticum DSM 8809, a Microbe Identified in Spoiled Vacuum Packed Beef.</title>
        <authorList>
            <person name="Yu Z."/>
            <person name="Gunn L."/>
            <person name="Brennan E."/>
            <person name="Reid R."/>
            <person name="Wall P.G."/>
            <person name="Gaora O.P."/>
            <person name="Hurley D."/>
            <person name="Bolton D."/>
            <person name="Fanning S."/>
        </authorList>
    </citation>
    <scope>NUCLEOTIDE SEQUENCE [LARGE SCALE GENOMIC DNA]</scope>
    <source>
        <strain evidence="15">DSM 8809</strain>
    </source>
</reference>
<evidence type="ECO:0000256" key="1">
    <source>
        <dbReference type="ARBA" id="ARBA00000085"/>
    </source>
</evidence>
<dbReference type="AlphaFoldDB" id="A0A1J0GDZ4"/>
<evidence type="ECO:0000256" key="6">
    <source>
        <dbReference type="ARBA" id="ARBA00022692"/>
    </source>
</evidence>
<evidence type="ECO:0000256" key="7">
    <source>
        <dbReference type="ARBA" id="ARBA00022741"/>
    </source>
</evidence>
<dbReference type="EMBL" id="CP015756">
    <property type="protein sequence ID" value="APC39126.1"/>
    <property type="molecule type" value="Genomic_DNA"/>
</dbReference>
<keyword evidence="11" id="KW-0902">Two-component regulatory system</keyword>
<keyword evidence="12" id="KW-0472">Membrane</keyword>
<dbReference type="KEGG" id="ceu:A7L45_03115"/>
<keyword evidence="10" id="KW-1133">Transmembrane helix</keyword>
<dbReference type="SMART" id="SM00388">
    <property type="entry name" value="HisKA"/>
    <property type="match status" value="1"/>
</dbReference>
<gene>
    <name evidence="14" type="ORF">A7L45_03115</name>
</gene>
<keyword evidence="8 14" id="KW-0418">Kinase</keyword>
<dbReference type="InterPro" id="IPR050351">
    <property type="entry name" value="BphY/WalK/GraS-like"/>
</dbReference>
<name>A0A1J0GDZ4_9CLOT</name>
<dbReference type="GO" id="GO:0005886">
    <property type="term" value="C:plasma membrane"/>
    <property type="evidence" value="ECO:0007669"/>
    <property type="project" value="TreeGrafter"/>
</dbReference>
<dbReference type="FunFam" id="3.30.565.10:FF:000013">
    <property type="entry name" value="Two-component sensor histidine kinase"/>
    <property type="match status" value="1"/>
</dbReference>
<dbReference type="OrthoDB" id="335833at2"/>
<comment type="catalytic activity">
    <reaction evidence="1">
        <text>ATP + protein L-histidine = ADP + protein N-phospho-L-histidine.</text>
        <dbReference type="EC" id="2.7.13.3"/>
    </reaction>
</comment>
<dbReference type="FunFam" id="1.10.287.130:FF:000001">
    <property type="entry name" value="Two-component sensor histidine kinase"/>
    <property type="match status" value="1"/>
</dbReference>
<dbReference type="PRINTS" id="PR00344">
    <property type="entry name" value="BCTRLSENSOR"/>
</dbReference>
<keyword evidence="15" id="KW-1185">Reference proteome</keyword>
<proteinExistence type="predicted"/>
<protein>
    <recommendedName>
        <fullName evidence="3">histidine kinase</fullName>
        <ecNumber evidence="3">2.7.13.3</ecNumber>
    </recommendedName>
</protein>
<evidence type="ECO:0000256" key="5">
    <source>
        <dbReference type="ARBA" id="ARBA00022679"/>
    </source>
</evidence>
<dbReference type="SUPFAM" id="SSF47384">
    <property type="entry name" value="Homodimeric domain of signal transducing histidine kinase"/>
    <property type="match status" value="1"/>
</dbReference>
<keyword evidence="7" id="KW-0547">Nucleotide-binding</keyword>
<dbReference type="Gene3D" id="3.30.565.10">
    <property type="entry name" value="Histidine kinase-like ATPase, C-terminal domain"/>
    <property type="match status" value="1"/>
</dbReference>
<evidence type="ECO:0000256" key="3">
    <source>
        <dbReference type="ARBA" id="ARBA00012438"/>
    </source>
</evidence>
<dbReference type="CDD" id="cd00082">
    <property type="entry name" value="HisKA"/>
    <property type="match status" value="1"/>
</dbReference>
<evidence type="ECO:0000313" key="15">
    <source>
        <dbReference type="Proteomes" id="UP000182569"/>
    </source>
</evidence>
<dbReference type="Pfam" id="PF02518">
    <property type="entry name" value="HATPase_c"/>
    <property type="match status" value="1"/>
</dbReference>
<dbReference type="SUPFAM" id="SSF55874">
    <property type="entry name" value="ATPase domain of HSP90 chaperone/DNA topoisomerase II/histidine kinase"/>
    <property type="match status" value="1"/>
</dbReference>
<keyword evidence="6" id="KW-0812">Transmembrane</keyword>
<evidence type="ECO:0000259" key="13">
    <source>
        <dbReference type="PROSITE" id="PS50109"/>
    </source>
</evidence>
<accession>A0A1J0GDZ4</accession>
<comment type="subcellular location">
    <subcellularLocation>
        <location evidence="2">Membrane</location>
    </subcellularLocation>
</comment>
<dbReference type="PANTHER" id="PTHR45453">
    <property type="entry name" value="PHOSPHATE REGULON SENSOR PROTEIN PHOR"/>
    <property type="match status" value="1"/>
</dbReference>
<evidence type="ECO:0000256" key="12">
    <source>
        <dbReference type="ARBA" id="ARBA00023136"/>
    </source>
</evidence>
<dbReference type="InterPro" id="IPR036890">
    <property type="entry name" value="HATPase_C_sf"/>
</dbReference>
<dbReference type="GO" id="GO:0005524">
    <property type="term" value="F:ATP binding"/>
    <property type="evidence" value="ECO:0007669"/>
    <property type="project" value="UniProtKB-KW"/>
</dbReference>
<evidence type="ECO:0000256" key="10">
    <source>
        <dbReference type="ARBA" id="ARBA00022989"/>
    </source>
</evidence>
<keyword evidence="9" id="KW-0067">ATP-binding</keyword>
<sequence>MIYIFVLTTIILALVIVFQNIKIHSISDNIKEVMDGNFNERIRIYDYNPRVKNLIINLNRLIDEFQKIVSLNKQYEEDRKKMISNISHDFRTPLTTMLGYIEMLRDDNSLNDEEHMEYLEIISTKGEILRGLIEEFFSLSKFDSSDVVLTFKRVNISEIMRQCILSFIKDFEINGIELVIDISNVDLFIRADEGAIYRVIQNLIANALRYGAEGKVIGVSLDGEMDSVVLEIWDMGRGIPQEEIPYIFKRLYSVDKSRNNRQTGSGLGLAIVKKLVEKHEGIIEVSSKPYEKTTFKITLRSIM</sequence>
<organism evidence="14 15">
    <name type="scientific">Clostridium estertheticum subsp. estertheticum</name>
    <dbReference type="NCBI Taxonomy" id="1552"/>
    <lineage>
        <taxon>Bacteria</taxon>
        <taxon>Bacillati</taxon>
        <taxon>Bacillota</taxon>
        <taxon>Clostridia</taxon>
        <taxon>Eubacteriales</taxon>
        <taxon>Clostridiaceae</taxon>
        <taxon>Clostridium</taxon>
    </lineage>
</organism>
<feature type="domain" description="Histidine kinase" evidence="13">
    <location>
        <begin position="85"/>
        <end position="303"/>
    </location>
</feature>
<dbReference type="InterPro" id="IPR003661">
    <property type="entry name" value="HisK_dim/P_dom"/>
</dbReference>
<dbReference type="Proteomes" id="UP000182569">
    <property type="component" value="Chromosome"/>
</dbReference>
<dbReference type="STRING" id="1552.A7L45_03115"/>
<dbReference type="GO" id="GO:0004721">
    <property type="term" value="F:phosphoprotein phosphatase activity"/>
    <property type="evidence" value="ECO:0007669"/>
    <property type="project" value="TreeGrafter"/>
</dbReference>
<dbReference type="PANTHER" id="PTHR45453:SF1">
    <property type="entry name" value="PHOSPHATE REGULON SENSOR PROTEIN PHOR"/>
    <property type="match status" value="1"/>
</dbReference>
<dbReference type="InterPro" id="IPR005467">
    <property type="entry name" value="His_kinase_dom"/>
</dbReference>
<dbReference type="Gene3D" id="1.10.287.130">
    <property type="match status" value="1"/>
</dbReference>
<dbReference type="GO" id="GO:0016036">
    <property type="term" value="P:cellular response to phosphate starvation"/>
    <property type="evidence" value="ECO:0007669"/>
    <property type="project" value="TreeGrafter"/>
</dbReference>